<dbReference type="GO" id="GO:0016491">
    <property type="term" value="F:oxidoreductase activity"/>
    <property type="evidence" value="ECO:0007669"/>
    <property type="project" value="InterPro"/>
</dbReference>
<accession>A0A9D0ZZJ8</accession>
<evidence type="ECO:0000313" key="4">
    <source>
        <dbReference type="EMBL" id="HIR01212.1"/>
    </source>
</evidence>
<evidence type="ECO:0000259" key="3">
    <source>
        <dbReference type="Pfam" id="PF03358"/>
    </source>
</evidence>
<evidence type="ECO:0000256" key="1">
    <source>
        <dbReference type="ARBA" id="ARBA00022630"/>
    </source>
</evidence>
<keyword evidence="2" id="KW-0288">FMN</keyword>
<dbReference type="Gene3D" id="3.40.50.360">
    <property type="match status" value="1"/>
</dbReference>
<evidence type="ECO:0000313" key="5">
    <source>
        <dbReference type="Proteomes" id="UP000824261"/>
    </source>
</evidence>
<dbReference type="Pfam" id="PF03358">
    <property type="entry name" value="FMN_red"/>
    <property type="match status" value="1"/>
</dbReference>
<protein>
    <submittedName>
        <fullName evidence="4">Flavodoxin family protein</fullName>
    </submittedName>
</protein>
<comment type="caution">
    <text evidence="4">The sequence shown here is derived from an EMBL/GenBank/DDBJ whole genome shotgun (WGS) entry which is preliminary data.</text>
</comment>
<organism evidence="4 5">
    <name type="scientific">Candidatus Aveggerthella stercoripullorum</name>
    <dbReference type="NCBI Taxonomy" id="2840688"/>
    <lineage>
        <taxon>Bacteria</taxon>
        <taxon>Bacillati</taxon>
        <taxon>Actinomycetota</taxon>
        <taxon>Coriobacteriia</taxon>
        <taxon>Eggerthellales</taxon>
        <taxon>Eggerthellaceae</taxon>
        <taxon>Eggerthellaceae incertae sedis</taxon>
        <taxon>Candidatus Aveggerthella</taxon>
    </lineage>
</organism>
<dbReference type="InterPro" id="IPR005025">
    <property type="entry name" value="FMN_Rdtase-like_dom"/>
</dbReference>
<evidence type="ECO:0000256" key="2">
    <source>
        <dbReference type="ARBA" id="ARBA00022643"/>
    </source>
</evidence>
<dbReference type="InterPro" id="IPR051796">
    <property type="entry name" value="ISF_SsuE-like"/>
</dbReference>
<reference evidence="4" key="2">
    <citation type="journal article" date="2021" name="PeerJ">
        <title>Extensive microbial diversity within the chicken gut microbiome revealed by metagenomics and culture.</title>
        <authorList>
            <person name="Gilroy R."/>
            <person name="Ravi A."/>
            <person name="Getino M."/>
            <person name="Pursley I."/>
            <person name="Horton D.L."/>
            <person name="Alikhan N.F."/>
            <person name="Baker D."/>
            <person name="Gharbi K."/>
            <person name="Hall N."/>
            <person name="Watson M."/>
            <person name="Adriaenssens E.M."/>
            <person name="Foster-Nyarko E."/>
            <person name="Jarju S."/>
            <person name="Secka A."/>
            <person name="Antonio M."/>
            <person name="Oren A."/>
            <person name="Chaudhuri R.R."/>
            <person name="La Ragione R."/>
            <person name="Hildebrand F."/>
            <person name="Pallen M.J."/>
        </authorList>
    </citation>
    <scope>NUCLEOTIDE SEQUENCE</scope>
    <source>
        <strain evidence="4">ChiGjej1B1-2707</strain>
    </source>
</reference>
<feature type="domain" description="NADPH-dependent FMN reductase-like" evidence="3">
    <location>
        <begin position="1"/>
        <end position="125"/>
    </location>
</feature>
<sequence length="172" mass="18534">MNILVLNGSYRAEGGTAAMVEAFCAGARNAGHQVVTVNVARLNVRGCRGCEYCHGAGDGACVQRDDMDRVYPLWDAADMIVVASPVYYGSFSGQMHTVLNRTYAGLKPKHCTKMALLLCSGAHGVYEQAEGIYKHYLVEWFGAQDLGIFEATTPEATSPGMAKMLRDFGASL</sequence>
<dbReference type="InterPro" id="IPR029039">
    <property type="entry name" value="Flavoprotein-like_sf"/>
</dbReference>
<dbReference type="Proteomes" id="UP000824261">
    <property type="component" value="Unassembled WGS sequence"/>
</dbReference>
<reference evidence="4" key="1">
    <citation type="submission" date="2020-10" db="EMBL/GenBank/DDBJ databases">
        <authorList>
            <person name="Gilroy R."/>
        </authorList>
    </citation>
    <scope>NUCLEOTIDE SEQUENCE</scope>
    <source>
        <strain evidence="4">ChiGjej1B1-2707</strain>
    </source>
</reference>
<proteinExistence type="predicted"/>
<dbReference type="SUPFAM" id="SSF52218">
    <property type="entry name" value="Flavoproteins"/>
    <property type="match status" value="1"/>
</dbReference>
<dbReference type="PANTHER" id="PTHR43278:SF2">
    <property type="entry name" value="IRON-SULFUR FLAVOPROTEIN"/>
    <property type="match status" value="1"/>
</dbReference>
<gene>
    <name evidence="4" type="ORF">IAA69_02990</name>
</gene>
<dbReference type="EMBL" id="DVGB01000037">
    <property type="protein sequence ID" value="HIR01212.1"/>
    <property type="molecule type" value="Genomic_DNA"/>
</dbReference>
<name>A0A9D0ZZJ8_9ACTN</name>
<dbReference type="AlphaFoldDB" id="A0A9D0ZZJ8"/>
<dbReference type="PANTHER" id="PTHR43278">
    <property type="entry name" value="NAD(P)H-DEPENDENT FMN-CONTAINING OXIDOREDUCTASE YWQN-RELATED"/>
    <property type="match status" value="1"/>
</dbReference>
<keyword evidence="1" id="KW-0285">Flavoprotein</keyword>